<dbReference type="Pfam" id="PF17147">
    <property type="entry name" value="PFOR_II"/>
    <property type="match status" value="1"/>
</dbReference>
<dbReference type="AlphaFoldDB" id="A0A5K7ZGD7"/>
<dbReference type="EMBL" id="AP021876">
    <property type="protein sequence ID" value="BBO79971.1"/>
    <property type="molecule type" value="Genomic_DNA"/>
</dbReference>
<feature type="domain" description="Pyruvate:ferredoxin oxidoreductase core" evidence="3">
    <location>
        <begin position="268"/>
        <end position="362"/>
    </location>
</feature>
<evidence type="ECO:0000313" key="4">
    <source>
        <dbReference type="EMBL" id="BBO79971.1"/>
    </source>
</evidence>
<dbReference type="InterPro" id="IPR002880">
    <property type="entry name" value="Pyrv_Fd/Flavodoxin_OxRdtase_N"/>
</dbReference>
<dbReference type="SUPFAM" id="SSF52922">
    <property type="entry name" value="TK C-terminal domain-like"/>
    <property type="match status" value="1"/>
</dbReference>
<dbReference type="Gene3D" id="3.40.50.970">
    <property type="match status" value="1"/>
</dbReference>
<dbReference type="InterPro" id="IPR033412">
    <property type="entry name" value="PFOR_II"/>
</dbReference>
<feature type="domain" description="Pyruvate flavodoxin/ferredoxin oxidoreductase pyrimidine binding" evidence="2">
    <location>
        <begin position="9"/>
        <end position="243"/>
    </location>
</feature>
<evidence type="ECO:0000259" key="2">
    <source>
        <dbReference type="Pfam" id="PF01855"/>
    </source>
</evidence>
<dbReference type="PANTHER" id="PTHR43088">
    <property type="entry name" value="SUBUNIT OF PYRUVATE:FLAVODOXIN OXIDOREDUCTASE-RELATED"/>
    <property type="match status" value="1"/>
</dbReference>
<evidence type="ECO:0000259" key="3">
    <source>
        <dbReference type="Pfam" id="PF17147"/>
    </source>
</evidence>
<dbReference type="InterPro" id="IPR029061">
    <property type="entry name" value="THDP-binding"/>
</dbReference>
<proteinExistence type="predicted"/>
<dbReference type="InterPro" id="IPR009014">
    <property type="entry name" value="Transketo_C/PFOR_II"/>
</dbReference>
<evidence type="ECO:0000256" key="1">
    <source>
        <dbReference type="ARBA" id="ARBA00023002"/>
    </source>
</evidence>
<evidence type="ECO:0000313" key="5">
    <source>
        <dbReference type="Proteomes" id="UP000425960"/>
    </source>
</evidence>
<dbReference type="PANTHER" id="PTHR43088:SF1">
    <property type="entry name" value="SUBUNIT OF PYRUVATE:FLAVODOXIN OXIDOREDUCTASE"/>
    <property type="match status" value="1"/>
</dbReference>
<dbReference type="Proteomes" id="UP000425960">
    <property type="component" value="Chromosome"/>
</dbReference>
<dbReference type="GO" id="GO:0016491">
    <property type="term" value="F:oxidoreductase activity"/>
    <property type="evidence" value="ECO:0007669"/>
    <property type="project" value="UniProtKB-KW"/>
</dbReference>
<keyword evidence="1" id="KW-0560">Oxidoreductase</keyword>
<protein>
    <submittedName>
        <fullName evidence="4">2-oxoglutarate ferredoxin oxidoreductase subunit alpha</fullName>
    </submittedName>
</protein>
<dbReference type="CDD" id="cd07034">
    <property type="entry name" value="TPP_PYR_PFOR_IOR-alpha_like"/>
    <property type="match status" value="1"/>
</dbReference>
<dbReference type="SUPFAM" id="SSF52518">
    <property type="entry name" value="Thiamin diphosphate-binding fold (THDP-binding)"/>
    <property type="match status" value="1"/>
</dbReference>
<dbReference type="KEGG" id="dov:DSCO28_05370"/>
<dbReference type="Pfam" id="PF01855">
    <property type="entry name" value="POR_N"/>
    <property type="match status" value="1"/>
</dbReference>
<accession>A0A5K7ZGD7</accession>
<dbReference type="FunFam" id="3.40.50.970:FF:000022">
    <property type="entry name" value="2-oxoglutarate ferredoxin oxidoreductase alpha subunit"/>
    <property type="match status" value="1"/>
</dbReference>
<dbReference type="NCBIfam" id="NF006412">
    <property type="entry name" value="PRK08659.1"/>
    <property type="match status" value="1"/>
</dbReference>
<dbReference type="InterPro" id="IPR052368">
    <property type="entry name" value="2-oxoacid_oxidoreductase"/>
</dbReference>
<organism evidence="4 5">
    <name type="scientific">Desulfosarcina ovata subsp. sediminis</name>
    <dbReference type="NCBI Taxonomy" id="885957"/>
    <lineage>
        <taxon>Bacteria</taxon>
        <taxon>Pseudomonadati</taxon>
        <taxon>Thermodesulfobacteriota</taxon>
        <taxon>Desulfobacteria</taxon>
        <taxon>Desulfobacterales</taxon>
        <taxon>Desulfosarcinaceae</taxon>
        <taxon>Desulfosarcina</taxon>
    </lineage>
</organism>
<reference evidence="4 5" key="1">
    <citation type="submission" date="2019-11" db="EMBL/GenBank/DDBJ databases">
        <title>Comparative genomics of hydrocarbon-degrading Desulfosarcina strains.</title>
        <authorList>
            <person name="Watanabe M."/>
            <person name="Kojima H."/>
            <person name="Fukui M."/>
        </authorList>
    </citation>
    <scope>NUCLEOTIDE SEQUENCE [LARGE SCALE GENOMIC DNA]</scope>
    <source>
        <strain evidence="4 5">28bB2T</strain>
    </source>
</reference>
<gene>
    <name evidence="4" type="ORF">DSCO28_05370</name>
</gene>
<sequence length="370" mass="39989">MTGDEACAEGALAAGCRFFGAYPITPATEIAEHMSIRLPEVGGTFIQMEDEIGAMASILGAAWSGRKSMTATSGPGFSLMMENIGLGVVTETPCVVVNVQRGGPSTGLPTMTGQADMMQARWGSHGDYEIIALAPASAQEIFYLTITAFDLSETYRTPVFIMTDEVIGHMSEKVVIPEAAAIKPRTRPKPKGRKDRFLLYKPDKNGVAPMPAAGEGYHVHVTGLTHDEKGYPVMAVEAQEQMMTRLTRKILDNHADIIRTEGHQLDDAEIVLVSYGISARTSQAAMVQARARGLKVGLLRLITVWPFCENQIRELAERVRGFVTVEINLGQVHLEVQRCAGARAACHLVGHAGGTVITPEQVIAKIEEAF</sequence>
<dbReference type="Gene3D" id="3.40.50.920">
    <property type="match status" value="1"/>
</dbReference>
<name>A0A5K7ZGD7_9BACT</name>